<reference evidence="6" key="2">
    <citation type="journal article" date="2022" name="Elife">
        <title>Obligate sexual reproduction of a homothallic fungus closely related to the Cryptococcus pathogenic species complex.</title>
        <authorList>
            <person name="Passer A.R."/>
            <person name="Clancey S.A."/>
            <person name="Shea T."/>
            <person name="David-Palma M."/>
            <person name="Averette A.F."/>
            <person name="Boekhout T."/>
            <person name="Porcel B.M."/>
            <person name="Nowrousian M."/>
            <person name="Cuomo C.A."/>
            <person name="Sun S."/>
            <person name="Heitman J."/>
            <person name="Coelho M.A."/>
        </authorList>
    </citation>
    <scope>NUCLEOTIDE SEQUENCE</scope>
    <source>
        <strain evidence="6">CBS 7841</strain>
    </source>
</reference>
<evidence type="ECO:0000256" key="3">
    <source>
        <dbReference type="ARBA" id="ARBA00022912"/>
    </source>
</evidence>
<evidence type="ECO:0000256" key="4">
    <source>
        <dbReference type="ARBA" id="ARBA00039934"/>
    </source>
</evidence>
<feature type="region of interest" description="Disordered" evidence="5">
    <location>
        <begin position="323"/>
        <end position="431"/>
    </location>
</feature>
<dbReference type="PANTHER" id="PTHR31126">
    <property type="entry name" value="TYROSINE-PROTEIN PHOSPHATASE"/>
    <property type="match status" value="1"/>
</dbReference>
<organism evidence="6 7">
    <name type="scientific">Cryptococcus depauperatus CBS 7841</name>
    <dbReference type="NCBI Taxonomy" id="1295531"/>
    <lineage>
        <taxon>Eukaryota</taxon>
        <taxon>Fungi</taxon>
        <taxon>Dikarya</taxon>
        <taxon>Basidiomycota</taxon>
        <taxon>Agaricomycotina</taxon>
        <taxon>Tremellomycetes</taxon>
        <taxon>Tremellales</taxon>
        <taxon>Cryptococcaceae</taxon>
        <taxon>Cryptococcus</taxon>
    </lineage>
</organism>
<gene>
    <name evidence="6" type="ORF">L203_103446</name>
</gene>
<feature type="compositionally biased region" description="Polar residues" evidence="5">
    <location>
        <begin position="368"/>
        <end position="384"/>
    </location>
</feature>
<evidence type="ECO:0000313" key="7">
    <source>
        <dbReference type="Proteomes" id="UP000094043"/>
    </source>
</evidence>
<evidence type="ECO:0000256" key="2">
    <source>
        <dbReference type="ARBA" id="ARBA00022801"/>
    </source>
</evidence>
<keyword evidence="7" id="KW-1185">Reference proteome</keyword>
<keyword evidence="2" id="KW-0378">Hydrolase</keyword>
<feature type="compositionally biased region" description="Low complexity" evidence="5">
    <location>
        <begin position="240"/>
        <end position="258"/>
    </location>
</feature>
<feature type="region of interest" description="Disordered" evidence="5">
    <location>
        <begin position="193"/>
        <end position="224"/>
    </location>
</feature>
<proteinExistence type="predicted"/>
<evidence type="ECO:0000256" key="5">
    <source>
        <dbReference type="SAM" id="MobiDB-lite"/>
    </source>
</evidence>
<dbReference type="PANTHER" id="PTHR31126:SF8">
    <property type="entry name" value="TYROSINE-PROTEIN PHOSPHATASE OCA1-RELATED"/>
    <property type="match status" value="1"/>
</dbReference>
<evidence type="ECO:0000256" key="1">
    <source>
        <dbReference type="ARBA" id="ARBA00013064"/>
    </source>
</evidence>
<dbReference type="SUPFAM" id="SSF52799">
    <property type="entry name" value="(Phosphotyrosine protein) phosphatases II"/>
    <property type="match status" value="1"/>
</dbReference>
<dbReference type="GO" id="GO:0004725">
    <property type="term" value="F:protein tyrosine phosphatase activity"/>
    <property type="evidence" value="ECO:0007669"/>
    <property type="project" value="UniProtKB-EC"/>
</dbReference>
<keyword evidence="3" id="KW-0904">Protein phosphatase</keyword>
<dbReference type="EMBL" id="CP143787">
    <property type="protein sequence ID" value="WVN88245.1"/>
    <property type="molecule type" value="Genomic_DNA"/>
</dbReference>
<dbReference type="VEuPathDB" id="FungiDB:L203_02959"/>
<dbReference type="EC" id="3.1.3.48" evidence="1"/>
<dbReference type="AlphaFoldDB" id="A0A1E3IK68"/>
<dbReference type="OrthoDB" id="6375174at2759"/>
<dbReference type="InterPro" id="IPR029021">
    <property type="entry name" value="Prot-tyrosine_phosphatase-like"/>
</dbReference>
<protein>
    <recommendedName>
        <fullName evidence="4">Putative tyrosine-protein phosphatase OCA1</fullName>
        <ecNumber evidence="1">3.1.3.48</ecNumber>
    </recommendedName>
</protein>
<dbReference type="InterPro" id="IPR004861">
    <property type="entry name" value="Siw14-like"/>
</dbReference>
<name>A0A1E3IK68_9TREE</name>
<dbReference type="GeneID" id="91087657"/>
<accession>A0A1E3IK68</accession>
<dbReference type="Proteomes" id="UP000094043">
    <property type="component" value="Chromosome 4"/>
</dbReference>
<dbReference type="RefSeq" id="XP_066068945.1">
    <property type="nucleotide sequence ID" value="XM_066212848.1"/>
</dbReference>
<dbReference type="Gene3D" id="3.90.190.10">
    <property type="entry name" value="Protein tyrosine phosphatase superfamily"/>
    <property type="match status" value="1"/>
</dbReference>
<sequence>MISPPYHFNIASCPSSSTSAEILYRGAIPAERNLAFVSRLGLKTIILLRKKALKSDEALSLWAKREGVSVVWIEAEEMGDEKLGIGKADVGQVLKLVLNPTLYPLYIADVDGKSHTTLVIACLRKLQGWHMESVINEICRFEPDHEDLPLALFVSTYLASPSSSSTTVTSPEPPFPLPAPPYPCWLWPSLPSRSQSKERESRDRSSSTNSAIHHSTPLPFPHPLLARKHPTMRLTFPSLQQPQSVPLSTVSPVTSSHTDLIRASSKRDKISVPPSATSPEVPVPRERTKHATQLDLGIGSPDEGVLSAAAQLMNAGLNGMASVLSAISPPPPKELERHHQNDQVRQQDGEENSIAKSSPAETRHEATTFPQSVERSPSSATTSIAPREDESQVEDEDEDSEDSEEDEDEDDDDEELQTTSQYISALDLAGY</sequence>
<feature type="compositionally biased region" description="Basic and acidic residues" evidence="5">
    <location>
        <begin position="333"/>
        <end position="348"/>
    </location>
</feature>
<feature type="compositionally biased region" description="Basic and acidic residues" evidence="5">
    <location>
        <begin position="195"/>
        <end position="205"/>
    </location>
</feature>
<feature type="compositionally biased region" description="Acidic residues" evidence="5">
    <location>
        <begin position="391"/>
        <end position="416"/>
    </location>
</feature>
<reference evidence="6" key="3">
    <citation type="submission" date="2024-01" db="EMBL/GenBank/DDBJ databases">
        <authorList>
            <person name="Coelho M.A."/>
            <person name="David-Palma M."/>
            <person name="Shea T."/>
            <person name="Sun S."/>
            <person name="Cuomo C.A."/>
            <person name="Heitman J."/>
        </authorList>
    </citation>
    <scope>NUCLEOTIDE SEQUENCE</scope>
    <source>
        <strain evidence="6">CBS 7841</strain>
    </source>
</reference>
<dbReference type="Pfam" id="PF03162">
    <property type="entry name" value="Y_phosphatase2"/>
    <property type="match status" value="1"/>
</dbReference>
<feature type="region of interest" description="Disordered" evidence="5">
    <location>
        <begin position="238"/>
        <end position="287"/>
    </location>
</feature>
<evidence type="ECO:0000313" key="6">
    <source>
        <dbReference type="EMBL" id="WVN88245.1"/>
    </source>
</evidence>
<reference evidence="6" key="1">
    <citation type="submission" date="2016-06" db="EMBL/GenBank/DDBJ databases">
        <authorList>
            <person name="Cuomo C."/>
            <person name="Litvintseva A."/>
            <person name="Heitman J."/>
            <person name="Chen Y."/>
            <person name="Sun S."/>
            <person name="Springer D."/>
            <person name="Dromer F."/>
            <person name="Young S."/>
            <person name="Zeng Q."/>
            <person name="Chapman S."/>
            <person name="Gujja S."/>
            <person name="Saif S."/>
            <person name="Birren B."/>
        </authorList>
    </citation>
    <scope>NUCLEOTIDE SEQUENCE</scope>
    <source>
        <strain evidence="6">CBS 7841</strain>
    </source>
</reference>
<dbReference type="KEGG" id="cdep:91087657"/>